<proteinExistence type="predicted"/>
<protein>
    <submittedName>
        <fullName evidence="1">Uncharacterized protein</fullName>
    </submittedName>
</protein>
<evidence type="ECO:0000313" key="1">
    <source>
        <dbReference type="EMBL" id="KAI3669406.1"/>
    </source>
</evidence>
<keyword evidence="2" id="KW-1185">Reference proteome</keyword>
<name>A0ACB8XLV0_ARCLA</name>
<dbReference type="EMBL" id="CM042062">
    <property type="protein sequence ID" value="KAI3669406.1"/>
    <property type="molecule type" value="Genomic_DNA"/>
</dbReference>
<sequence>MMLSPPFPKMTESLHFFCGGTPRDATVSYLHGVFVFGGLLFEELVLLVVSIAGVSTAKELMLLDQLNAAYEILKTSDGMKTAGLFEDNMESLKINMEDYFEDLLLFRESTSRYRDHNQKMSDDLKRLEKDIKDYVRIVERFEEQIIGFQANELQHMYDTNYWKWEKDQYEIKLKKKEEECEKIKSPNP</sequence>
<dbReference type="Proteomes" id="UP001055879">
    <property type="component" value="Linkage Group LG16"/>
</dbReference>
<evidence type="ECO:0000313" key="2">
    <source>
        <dbReference type="Proteomes" id="UP001055879"/>
    </source>
</evidence>
<accession>A0ACB8XLV0</accession>
<comment type="caution">
    <text evidence="1">The sequence shown here is derived from an EMBL/GenBank/DDBJ whole genome shotgun (WGS) entry which is preliminary data.</text>
</comment>
<organism evidence="1 2">
    <name type="scientific">Arctium lappa</name>
    <name type="common">Greater burdock</name>
    <name type="synonym">Lappa major</name>
    <dbReference type="NCBI Taxonomy" id="4217"/>
    <lineage>
        <taxon>Eukaryota</taxon>
        <taxon>Viridiplantae</taxon>
        <taxon>Streptophyta</taxon>
        <taxon>Embryophyta</taxon>
        <taxon>Tracheophyta</taxon>
        <taxon>Spermatophyta</taxon>
        <taxon>Magnoliopsida</taxon>
        <taxon>eudicotyledons</taxon>
        <taxon>Gunneridae</taxon>
        <taxon>Pentapetalae</taxon>
        <taxon>asterids</taxon>
        <taxon>campanulids</taxon>
        <taxon>Asterales</taxon>
        <taxon>Asteraceae</taxon>
        <taxon>Carduoideae</taxon>
        <taxon>Cardueae</taxon>
        <taxon>Arctiinae</taxon>
        <taxon>Arctium</taxon>
    </lineage>
</organism>
<gene>
    <name evidence="1" type="ORF">L6452_40641</name>
</gene>
<reference evidence="2" key="1">
    <citation type="journal article" date="2022" name="Mol. Ecol. Resour.">
        <title>The genomes of chicory, endive, great burdock and yacon provide insights into Asteraceae palaeo-polyploidization history and plant inulin production.</title>
        <authorList>
            <person name="Fan W."/>
            <person name="Wang S."/>
            <person name="Wang H."/>
            <person name="Wang A."/>
            <person name="Jiang F."/>
            <person name="Liu H."/>
            <person name="Zhao H."/>
            <person name="Xu D."/>
            <person name="Zhang Y."/>
        </authorList>
    </citation>
    <scope>NUCLEOTIDE SEQUENCE [LARGE SCALE GENOMIC DNA]</scope>
    <source>
        <strain evidence="2">cv. Niubang</strain>
    </source>
</reference>
<reference evidence="1 2" key="2">
    <citation type="journal article" date="2022" name="Mol. Ecol. Resour.">
        <title>The genomes of chicory, endive, great burdock and yacon provide insights into Asteraceae paleo-polyploidization history and plant inulin production.</title>
        <authorList>
            <person name="Fan W."/>
            <person name="Wang S."/>
            <person name="Wang H."/>
            <person name="Wang A."/>
            <person name="Jiang F."/>
            <person name="Liu H."/>
            <person name="Zhao H."/>
            <person name="Xu D."/>
            <person name="Zhang Y."/>
        </authorList>
    </citation>
    <scope>NUCLEOTIDE SEQUENCE [LARGE SCALE GENOMIC DNA]</scope>
    <source>
        <strain evidence="2">cv. Niubang</strain>
    </source>
</reference>